<name>A0ABP3RB36_9BACI</name>
<accession>A0ABP3RB36</accession>
<dbReference type="Proteomes" id="UP001500866">
    <property type="component" value="Unassembled WGS sequence"/>
</dbReference>
<reference evidence="2" key="1">
    <citation type="journal article" date="2019" name="Int. J. Syst. Evol. Microbiol.">
        <title>The Global Catalogue of Microorganisms (GCM) 10K type strain sequencing project: providing services to taxonomists for standard genome sequencing and annotation.</title>
        <authorList>
            <consortium name="The Broad Institute Genomics Platform"/>
            <consortium name="The Broad Institute Genome Sequencing Center for Infectious Disease"/>
            <person name="Wu L."/>
            <person name="Ma J."/>
        </authorList>
    </citation>
    <scope>NUCLEOTIDE SEQUENCE [LARGE SCALE GENOMIC DNA]</scope>
    <source>
        <strain evidence="2">JCM 15395</strain>
    </source>
</reference>
<sequence>MQPTHTYTAAEDERISYAVLRLLRRDVIEIQVLRKWLQQFASNNGEEWLSCLSSAHMASTYVNVKGFLRSLYFQLLLAGNPPPGTEKFNLMLVDTLKEMNFWI</sequence>
<dbReference type="EMBL" id="BAAADS010000018">
    <property type="protein sequence ID" value="GAA0606995.1"/>
    <property type="molecule type" value="Genomic_DNA"/>
</dbReference>
<gene>
    <name evidence="1" type="ORF">GCM10009001_25340</name>
</gene>
<keyword evidence="2" id="KW-1185">Reference proteome</keyword>
<protein>
    <submittedName>
        <fullName evidence="1">Uncharacterized protein</fullName>
    </submittedName>
</protein>
<dbReference type="InterPro" id="IPR021247">
    <property type="entry name" value="DUF2785"/>
</dbReference>
<organism evidence="1 2">
    <name type="scientific">Virgibacillus siamensis</name>
    <dbReference type="NCBI Taxonomy" id="480071"/>
    <lineage>
        <taxon>Bacteria</taxon>
        <taxon>Bacillati</taxon>
        <taxon>Bacillota</taxon>
        <taxon>Bacilli</taxon>
        <taxon>Bacillales</taxon>
        <taxon>Bacillaceae</taxon>
        <taxon>Virgibacillus</taxon>
    </lineage>
</organism>
<dbReference type="RefSeq" id="WP_343813678.1">
    <property type="nucleotide sequence ID" value="NZ_BAAADS010000018.1"/>
</dbReference>
<evidence type="ECO:0000313" key="1">
    <source>
        <dbReference type="EMBL" id="GAA0606995.1"/>
    </source>
</evidence>
<dbReference type="Pfam" id="PF10978">
    <property type="entry name" value="DUF2785"/>
    <property type="match status" value="1"/>
</dbReference>
<evidence type="ECO:0000313" key="2">
    <source>
        <dbReference type="Proteomes" id="UP001500866"/>
    </source>
</evidence>
<proteinExistence type="predicted"/>
<comment type="caution">
    <text evidence="1">The sequence shown here is derived from an EMBL/GenBank/DDBJ whole genome shotgun (WGS) entry which is preliminary data.</text>
</comment>